<evidence type="ECO:0000256" key="1">
    <source>
        <dbReference type="SAM" id="MobiDB-lite"/>
    </source>
</evidence>
<feature type="region of interest" description="Disordered" evidence="1">
    <location>
        <begin position="1"/>
        <end position="66"/>
    </location>
</feature>
<proteinExistence type="predicted"/>
<feature type="compositionally biased region" description="Pro residues" evidence="1">
    <location>
        <begin position="52"/>
        <end position="61"/>
    </location>
</feature>
<dbReference type="EMBL" id="MU005632">
    <property type="protein sequence ID" value="KAF2676608.1"/>
    <property type="molecule type" value="Genomic_DNA"/>
</dbReference>
<protein>
    <submittedName>
        <fullName evidence="2">Uncharacterized protein</fullName>
    </submittedName>
</protein>
<evidence type="ECO:0000313" key="3">
    <source>
        <dbReference type="Proteomes" id="UP000799291"/>
    </source>
</evidence>
<name>A0A6G1IET6_9PLEO</name>
<organism evidence="2 3">
    <name type="scientific">Lentithecium fluviatile CBS 122367</name>
    <dbReference type="NCBI Taxonomy" id="1168545"/>
    <lineage>
        <taxon>Eukaryota</taxon>
        <taxon>Fungi</taxon>
        <taxon>Dikarya</taxon>
        <taxon>Ascomycota</taxon>
        <taxon>Pezizomycotina</taxon>
        <taxon>Dothideomycetes</taxon>
        <taxon>Pleosporomycetidae</taxon>
        <taxon>Pleosporales</taxon>
        <taxon>Massarineae</taxon>
        <taxon>Lentitheciaceae</taxon>
        <taxon>Lentithecium</taxon>
    </lineage>
</organism>
<dbReference type="AlphaFoldDB" id="A0A6G1IET6"/>
<reference evidence="2" key="1">
    <citation type="journal article" date="2020" name="Stud. Mycol.">
        <title>101 Dothideomycetes genomes: a test case for predicting lifestyles and emergence of pathogens.</title>
        <authorList>
            <person name="Haridas S."/>
            <person name="Albert R."/>
            <person name="Binder M."/>
            <person name="Bloem J."/>
            <person name="Labutti K."/>
            <person name="Salamov A."/>
            <person name="Andreopoulos B."/>
            <person name="Baker S."/>
            <person name="Barry K."/>
            <person name="Bills G."/>
            <person name="Bluhm B."/>
            <person name="Cannon C."/>
            <person name="Castanera R."/>
            <person name="Culley D."/>
            <person name="Daum C."/>
            <person name="Ezra D."/>
            <person name="Gonzalez J."/>
            <person name="Henrissat B."/>
            <person name="Kuo A."/>
            <person name="Liang C."/>
            <person name="Lipzen A."/>
            <person name="Lutzoni F."/>
            <person name="Magnuson J."/>
            <person name="Mondo S."/>
            <person name="Nolan M."/>
            <person name="Ohm R."/>
            <person name="Pangilinan J."/>
            <person name="Park H.-J."/>
            <person name="Ramirez L."/>
            <person name="Alfaro M."/>
            <person name="Sun H."/>
            <person name="Tritt A."/>
            <person name="Yoshinaga Y."/>
            <person name="Zwiers L.-H."/>
            <person name="Turgeon B."/>
            <person name="Goodwin S."/>
            <person name="Spatafora J."/>
            <person name="Crous P."/>
            <person name="Grigoriev I."/>
        </authorList>
    </citation>
    <scope>NUCLEOTIDE SEQUENCE</scope>
    <source>
        <strain evidence="2">CBS 122367</strain>
    </source>
</reference>
<accession>A0A6G1IET6</accession>
<sequence>MGISNTKPQPPPTRLRNSIPNLFKTASRNPAPSSPSFSLLPPSSSRPDRPSNLPPPHPPCRTPQHHLRARPTYTHGLICLVNINETTTPRLIPYSPPVGYNDTTLYRPNTASTHPEANQPKYVCHRLRRETLRLELQYNDLIFHYHSKENPDPGEDYLGFTIREAERPYIHGFEKFAWFYTHC</sequence>
<evidence type="ECO:0000313" key="2">
    <source>
        <dbReference type="EMBL" id="KAF2676608.1"/>
    </source>
</evidence>
<feature type="compositionally biased region" description="Low complexity" evidence="1">
    <location>
        <begin position="30"/>
        <end position="45"/>
    </location>
</feature>
<dbReference type="Proteomes" id="UP000799291">
    <property type="component" value="Unassembled WGS sequence"/>
</dbReference>
<gene>
    <name evidence="2" type="ORF">K458DRAFT_437145</name>
</gene>
<keyword evidence="3" id="KW-1185">Reference proteome</keyword>
<feature type="compositionally biased region" description="Polar residues" evidence="1">
    <location>
        <begin position="15"/>
        <end position="28"/>
    </location>
</feature>